<organism evidence="1">
    <name type="scientific">Arundo donax</name>
    <name type="common">Giant reed</name>
    <name type="synonym">Donax arundinaceus</name>
    <dbReference type="NCBI Taxonomy" id="35708"/>
    <lineage>
        <taxon>Eukaryota</taxon>
        <taxon>Viridiplantae</taxon>
        <taxon>Streptophyta</taxon>
        <taxon>Embryophyta</taxon>
        <taxon>Tracheophyta</taxon>
        <taxon>Spermatophyta</taxon>
        <taxon>Magnoliopsida</taxon>
        <taxon>Liliopsida</taxon>
        <taxon>Poales</taxon>
        <taxon>Poaceae</taxon>
        <taxon>PACMAD clade</taxon>
        <taxon>Arundinoideae</taxon>
        <taxon>Arundineae</taxon>
        <taxon>Arundo</taxon>
    </lineage>
</organism>
<dbReference type="AlphaFoldDB" id="A0A0A9BWP8"/>
<name>A0A0A9BWP8_ARUDO</name>
<reference evidence="1" key="1">
    <citation type="submission" date="2014-09" db="EMBL/GenBank/DDBJ databases">
        <authorList>
            <person name="Magalhaes I.L.F."/>
            <person name="Oliveira U."/>
            <person name="Santos F.R."/>
            <person name="Vidigal T.H.D.A."/>
            <person name="Brescovit A.D."/>
            <person name="Santos A.J."/>
        </authorList>
    </citation>
    <scope>NUCLEOTIDE SEQUENCE</scope>
    <source>
        <tissue evidence="1">Shoot tissue taken approximately 20 cm above the soil surface</tissue>
    </source>
</reference>
<dbReference type="EMBL" id="GBRH01229401">
    <property type="protein sequence ID" value="JAD68494.1"/>
    <property type="molecule type" value="Transcribed_RNA"/>
</dbReference>
<accession>A0A0A9BWP8</accession>
<evidence type="ECO:0000313" key="1">
    <source>
        <dbReference type="EMBL" id="JAD68494.1"/>
    </source>
</evidence>
<protein>
    <submittedName>
        <fullName evidence="1">Uncharacterized protein</fullName>
    </submittedName>
</protein>
<sequence length="49" mass="5778">MLVLLTSPHVYLIPSDFSQYTTSCYYDVNLHWLYIDCRCQNACKRVCIS</sequence>
<reference evidence="1" key="2">
    <citation type="journal article" date="2015" name="Data Brief">
        <title>Shoot transcriptome of the giant reed, Arundo donax.</title>
        <authorList>
            <person name="Barrero R.A."/>
            <person name="Guerrero F.D."/>
            <person name="Moolhuijzen P."/>
            <person name="Goolsby J.A."/>
            <person name="Tidwell J."/>
            <person name="Bellgard S.E."/>
            <person name="Bellgard M.I."/>
        </authorList>
    </citation>
    <scope>NUCLEOTIDE SEQUENCE</scope>
    <source>
        <tissue evidence="1">Shoot tissue taken approximately 20 cm above the soil surface</tissue>
    </source>
</reference>
<proteinExistence type="predicted"/>